<proteinExistence type="predicted"/>
<dbReference type="InterPro" id="IPR021529">
    <property type="entry name" value="DUF2798"/>
</dbReference>
<dbReference type="AlphaFoldDB" id="A0A4D7AS61"/>
<reference evidence="3" key="1">
    <citation type="submission" date="2018-12" db="EMBL/GenBank/DDBJ databases">
        <title>Dusodibacter welbiota gen. nov., sp. nov., isolated from human faeces and emended description of the Oscillibacter genus.</title>
        <authorList>
            <person name="Le Roy T."/>
            <person name="Van der Smissen P."/>
            <person name="Delzenne N."/>
            <person name="Muccioli G."/>
            <person name="Collet J.F."/>
            <person name="Cani P.D."/>
        </authorList>
    </citation>
    <scope>NUCLEOTIDE SEQUENCE [LARGE SCALE GENOMIC DNA]</scope>
    <source>
        <strain evidence="3">J115</strain>
    </source>
</reference>
<dbReference type="EMBL" id="CP034413">
    <property type="protein sequence ID" value="QCI60591.1"/>
    <property type="molecule type" value="Genomic_DNA"/>
</dbReference>
<evidence type="ECO:0000313" key="3">
    <source>
        <dbReference type="Proteomes" id="UP000298642"/>
    </source>
</evidence>
<name>A0A4D7AS61_9FIRM</name>
<dbReference type="GeneID" id="89522509"/>
<dbReference type="Proteomes" id="UP000298642">
    <property type="component" value="Chromosome"/>
</dbReference>
<sequence>MPKTTVQKVIFGLLMSFFMVLAMEMYNTGLRNGGLTNAGILNALRELPLMFALCFLTSTVVGEPLAARLAARLAVPREWPFAAVLARSAMTVCVMCPAMSLWATVIFQQPGIELVPSWLQTVVCNFPMAFFWQIFFCGPLVRRLFRLLVPSAALVPACAEEAAE</sequence>
<organism evidence="2 3">
    <name type="scientific">Dysosmobacter welbionis</name>
    <dbReference type="NCBI Taxonomy" id="2093857"/>
    <lineage>
        <taxon>Bacteria</taxon>
        <taxon>Bacillati</taxon>
        <taxon>Bacillota</taxon>
        <taxon>Clostridia</taxon>
        <taxon>Eubacteriales</taxon>
        <taxon>Oscillospiraceae</taxon>
        <taxon>Dysosmobacter</taxon>
    </lineage>
</organism>
<accession>A0A4D7AS61</accession>
<keyword evidence="3" id="KW-1185">Reference proteome</keyword>
<feature type="transmembrane region" description="Helical" evidence="1">
    <location>
        <begin position="47"/>
        <end position="67"/>
    </location>
</feature>
<evidence type="ECO:0000256" key="1">
    <source>
        <dbReference type="SAM" id="Phobius"/>
    </source>
</evidence>
<evidence type="ECO:0000313" key="2">
    <source>
        <dbReference type="EMBL" id="QCI60591.1"/>
    </source>
</evidence>
<keyword evidence="1" id="KW-0812">Transmembrane</keyword>
<keyword evidence="1" id="KW-0472">Membrane</keyword>
<feature type="transmembrane region" description="Helical" evidence="1">
    <location>
        <begin position="9"/>
        <end position="27"/>
    </location>
</feature>
<dbReference type="KEGG" id="obj:EIO64_16420"/>
<feature type="transmembrane region" description="Helical" evidence="1">
    <location>
        <begin position="79"/>
        <end position="106"/>
    </location>
</feature>
<dbReference type="RefSeq" id="WP_136891658.1">
    <property type="nucleotide sequence ID" value="NZ_CP034413.3"/>
</dbReference>
<protein>
    <submittedName>
        <fullName evidence="2">DUF2798 domain-containing protein</fullName>
    </submittedName>
</protein>
<dbReference type="Pfam" id="PF11391">
    <property type="entry name" value="DUF2798"/>
    <property type="match status" value="2"/>
</dbReference>
<keyword evidence="1" id="KW-1133">Transmembrane helix</keyword>
<feature type="transmembrane region" description="Helical" evidence="1">
    <location>
        <begin position="118"/>
        <end position="141"/>
    </location>
</feature>
<gene>
    <name evidence="2" type="ORF">EIO64_16420</name>
</gene>